<keyword evidence="3" id="KW-1185">Reference proteome</keyword>
<dbReference type="Proteomes" id="UP000016922">
    <property type="component" value="Unassembled WGS sequence"/>
</dbReference>
<dbReference type="GeneID" id="19462307"/>
<proteinExistence type="predicted"/>
<sequence length="139" mass="15932">MGNSISRNSYLLAGPCSAREVIWHYVNETVLPEQAQCIDYNYILESHCCKDLTCRPNKRLDQEFHRYMWDDWWHLGNPFAGSDRNIEWSGIGGCTWHFKGGNYDGTEPGLYVLPFKRPKPSSCSEDFSEGSSESSLEDP</sequence>
<feature type="region of interest" description="Disordered" evidence="1">
    <location>
        <begin position="119"/>
        <end position="139"/>
    </location>
</feature>
<accession>S3CLI7</accession>
<dbReference type="RefSeq" id="XP_008086527.1">
    <property type="nucleotide sequence ID" value="XM_008088336.1"/>
</dbReference>
<organism evidence="2 3">
    <name type="scientific">Glarea lozoyensis (strain ATCC 20868 / MF5171)</name>
    <dbReference type="NCBI Taxonomy" id="1116229"/>
    <lineage>
        <taxon>Eukaryota</taxon>
        <taxon>Fungi</taxon>
        <taxon>Dikarya</taxon>
        <taxon>Ascomycota</taxon>
        <taxon>Pezizomycotina</taxon>
        <taxon>Leotiomycetes</taxon>
        <taxon>Helotiales</taxon>
        <taxon>Helotiaceae</taxon>
        <taxon>Glarea</taxon>
    </lineage>
</organism>
<evidence type="ECO:0000256" key="1">
    <source>
        <dbReference type="SAM" id="MobiDB-lite"/>
    </source>
</evidence>
<gene>
    <name evidence="2" type="ORF">GLAREA_03252</name>
</gene>
<name>S3CLI7_GLAL2</name>
<dbReference type="HOGENOM" id="CLU_1845295_0_0_1"/>
<protein>
    <submittedName>
        <fullName evidence="2">Uncharacterized protein</fullName>
    </submittedName>
</protein>
<dbReference type="EMBL" id="KE145370">
    <property type="protein sequence ID" value="EPE27337.1"/>
    <property type="molecule type" value="Genomic_DNA"/>
</dbReference>
<evidence type="ECO:0000313" key="3">
    <source>
        <dbReference type="Proteomes" id="UP000016922"/>
    </source>
</evidence>
<reference evidence="2 3" key="1">
    <citation type="journal article" date="2013" name="BMC Genomics">
        <title>Genomics-driven discovery of the pneumocandin biosynthetic gene cluster in the fungus Glarea lozoyensis.</title>
        <authorList>
            <person name="Chen L."/>
            <person name="Yue Q."/>
            <person name="Zhang X."/>
            <person name="Xiang M."/>
            <person name="Wang C."/>
            <person name="Li S."/>
            <person name="Che Y."/>
            <person name="Ortiz-Lopez F.J."/>
            <person name="Bills G.F."/>
            <person name="Liu X."/>
            <person name="An Z."/>
        </authorList>
    </citation>
    <scope>NUCLEOTIDE SEQUENCE [LARGE SCALE GENOMIC DNA]</scope>
    <source>
        <strain evidence="3">ATCC 20868 / MF5171</strain>
    </source>
</reference>
<feature type="compositionally biased region" description="Low complexity" evidence="1">
    <location>
        <begin position="121"/>
        <end position="139"/>
    </location>
</feature>
<dbReference type="AlphaFoldDB" id="S3CLI7"/>
<evidence type="ECO:0000313" key="2">
    <source>
        <dbReference type="EMBL" id="EPE27337.1"/>
    </source>
</evidence>
<dbReference type="KEGG" id="glz:GLAREA_03252"/>